<reference evidence="3" key="1">
    <citation type="submission" date="2017-06" db="EMBL/GenBank/DDBJ databases">
        <authorList>
            <person name="Varghese N."/>
            <person name="Submissions S."/>
        </authorList>
    </citation>
    <scope>NUCLEOTIDE SEQUENCE [LARGE SCALE GENOMIC DNA]</scope>
    <source>
        <strain evidence="3">DSM 27993</strain>
    </source>
</reference>
<dbReference type="InterPro" id="IPR011659">
    <property type="entry name" value="WD40"/>
</dbReference>
<dbReference type="RefSeq" id="WP_089379633.1">
    <property type="nucleotide sequence ID" value="NZ_FZNX01000007.1"/>
</dbReference>
<proteinExistence type="predicted"/>
<gene>
    <name evidence="2" type="ORF">SAMN04488111_3382</name>
</gene>
<name>A0A238ZM68_9FLAO</name>
<keyword evidence="3" id="KW-1185">Reference proteome</keyword>
<accession>A0A238ZM68</accession>
<sequence length="300" mass="33869">MKTTKLLILACAISQNTVFAQEIIKNDASHPTLEGSYLGQKPPGLTPEPFAPGIVTTKGLEDGGVFSPDMDEFYFIRMRQDNKKIESVIYKQKNNRWLETVILGRDAQTFYPFFSPDGKTMHLGKRYKERTDTGWSEIKSLGSSFEEIDIMSLSASSKGTYAFDERRPDDDGILRYSRLVNGKREAPRPFSKEINSGTRNSHPFIAPDESYIIWDGIKDSGFGNVDLYISFRQQDSSWGTAINMGDKINTDAYEAGAKVTPDGKYLFFVRVVASTIDDPYSDIDIFWVDAQIIETLRSKQ</sequence>
<dbReference type="SUPFAM" id="SSF82171">
    <property type="entry name" value="DPP6 N-terminal domain-like"/>
    <property type="match status" value="1"/>
</dbReference>
<evidence type="ECO:0000313" key="2">
    <source>
        <dbReference type="EMBL" id="SNR83773.1"/>
    </source>
</evidence>
<dbReference type="Proteomes" id="UP000198412">
    <property type="component" value="Unassembled WGS sequence"/>
</dbReference>
<keyword evidence="1" id="KW-0732">Signal</keyword>
<feature type="chain" id="PRO_5012918347" evidence="1">
    <location>
        <begin position="21"/>
        <end position="300"/>
    </location>
</feature>
<dbReference type="AlphaFoldDB" id="A0A238ZM68"/>
<protein>
    <submittedName>
        <fullName evidence="2">WD40-like Beta Propeller Repeat</fullName>
    </submittedName>
</protein>
<dbReference type="Pfam" id="PF07676">
    <property type="entry name" value="PD40"/>
    <property type="match status" value="2"/>
</dbReference>
<feature type="signal peptide" evidence="1">
    <location>
        <begin position="1"/>
        <end position="20"/>
    </location>
</feature>
<evidence type="ECO:0000256" key="1">
    <source>
        <dbReference type="SAM" id="SignalP"/>
    </source>
</evidence>
<organism evidence="2 3">
    <name type="scientific">Lutibacter flavus</name>
    <dbReference type="NCBI Taxonomy" id="691689"/>
    <lineage>
        <taxon>Bacteria</taxon>
        <taxon>Pseudomonadati</taxon>
        <taxon>Bacteroidota</taxon>
        <taxon>Flavobacteriia</taxon>
        <taxon>Flavobacteriales</taxon>
        <taxon>Flavobacteriaceae</taxon>
        <taxon>Lutibacter</taxon>
    </lineage>
</organism>
<dbReference type="EMBL" id="FZNX01000007">
    <property type="protein sequence ID" value="SNR83773.1"/>
    <property type="molecule type" value="Genomic_DNA"/>
</dbReference>
<evidence type="ECO:0000313" key="3">
    <source>
        <dbReference type="Proteomes" id="UP000198412"/>
    </source>
</evidence>
<dbReference type="OrthoDB" id="9809364at2"/>